<name>A0A1Y3KG88_PSEPU</name>
<dbReference type="EMBL" id="NFSB01000089">
    <property type="protein sequence ID" value="OUM24887.1"/>
    <property type="molecule type" value="Genomic_DNA"/>
</dbReference>
<comment type="caution">
    <text evidence="2">The sequence shown here is derived from an EMBL/GenBank/DDBJ whole genome shotgun (WGS) entry which is preliminary data.</text>
</comment>
<evidence type="ECO:0000313" key="2">
    <source>
        <dbReference type="EMBL" id="OUM24887.1"/>
    </source>
</evidence>
<sequence length="1565" mass="174952">MPKSATTPPLSFRQLVATQFAKRPSLREVVATAGFDALTARYPWTRQNHPQLQSIKGFVILPGADDEQPAQPGSLVDTLLEHFLNGQPMALKPTDQLSLNPPAIFRPQNVAPTIDIRMADLNTDYDGMLATLCETFQQAQVSFWNSCEDDSDVTRLRWMQQLLKAALLGTLERQGLASNQKALLYAMLSQTRTSAKVQGLQVSLGNQGRTAHEVLPDLLITDSKDACDLILWCKPSGTVRAFNGLSAFAAALHDALSEHHAFDTMSWACTALDEDPFRYQARQLLNSLLQQIDRVQLDAIEQVSDLEEVFGKLCDPSSTFPASFHLEQSTPAITLPGWLERATVTDRFQYHSALLELSAGQMLAQGDSSLDGIEDLQRYTARRLREQMRDDHPTQVPYDPDQVLITVSQVVQVSSTGPAQLEYLKTINLTELAISRLPLGSDQVASAVQLADQQPLNSWMDLDYVSALITAVDVAGQYPKCVHDLLQAGTDTEKRCRQYAGEWRAALLLGALQAKIAGQLSERTWQVVADFCRRKAHAGTSLQLAPLSLNSVPGGPKANRVHGIYVIEVPATGAWILYRPLHTTQAVRQFGSQDQLIASIRTEKTLQQDLLPWLDDDARPIYADGGFTHPHLHVGLTELAHLLGPGSALTADAIERLRAPVTLAFTPWADDLDKMMFQAWADVLLLLASQQSTSNAQQRWALVVQFAWLAFNTVSPLLRGPAGMLAWLVAALVAIKDDLTALTHGSTEEKLLAGADILLNLAMLLAHGPATANPEPELPVQPGPRRVSSPNAAQPPEQTTWLPPAEQPRPAALNVSQWGHDQRLGNLPREARTALHTLRASVSMHGHNALPSGRMRGLYKIGERYYVKLQDVAYEVEESYSGIRIIGPEVSQSEWSQNWGAEPDGYYIVGRERSRGPWLTRWNGEWMLDLHMAGGMPKTAKALIEEKKQTFKKMQESRVANDKKLTSTETFIDGYLERVKTYDQAHLAFKQSLGEHPGVTQDQLPQALQEQRQALRKLRNEARANFDVLALTYEKQAGLISEQAELYARMGDPKFARFDPKAASSFARGQWWEQLLNCDLHQLRRLLEMNDYDALKQQSRQLVQLPPGPEQAELYLNYSKGVEAALATHRRIFKVSQRLDQHLGQALTDGQIQFSGKHKKLDAIINNRRYSTLTTRAQILSDLYQLIVKREELTAENFESTLLAQTTLHSRDLREALLSHDSLPAAKLSPGEQKAPLESALREYKLSLGNAEYLLSRNIPAVDSNRLNEYIAELNALIGLTENDLACVSAAVDEQNAMFEQPMTHRVRPVSRKVIRTNRGRSLVVEQADEDSEAVQIDPLTEQTVARYQQQGDHWEAVAQVAPAPDYARLRRTGNDLLAQKTARINHASRHLDGPNSLADQLDFYVQDMSEVAVQLRTGPEQGHSLATRLDEAITQVQAEKQRLLTTAYLGTRHPDSKAFRFLVELGEVEVKLSKSRKKLKAKDFLDVYDIYRLSPRQKLWEAHFHYTSASADARRFAKGHLKFPDAMSRDEQLQRALAPTERYQIYRGDLRLEQIDDLIPFPDN</sequence>
<evidence type="ECO:0000313" key="3">
    <source>
        <dbReference type="Proteomes" id="UP000196082"/>
    </source>
</evidence>
<organism evidence="2 3">
    <name type="scientific">Pseudomonas putida</name>
    <name type="common">Arthrobacter siderocapsulatus</name>
    <dbReference type="NCBI Taxonomy" id="303"/>
    <lineage>
        <taxon>Bacteria</taxon>
        <taxon>Pseudomonadati</taxon>
        <taxon>Pseudomonadota</taxon>
        <taxon>Gammaproteobacteria</taxon>
        <taxon>Pseudomonadales</taxon>
        <taxon>Pseudomonadaceae</taxon>
        <taxon>Pseudomonas</taxon>
    </lineage>
</organism>
<accession>A0A1Y3KG88</accession>
<feature type="region of interest" description="Disordered" evidence="1">
    <location>
        <begin position="772"/>
        <end position="807"/>
    </location>
</feature>
<proteinExistence type="predicted"/>
<reference evidence="2 3" key="1">
    <citation type="submission" date="2017-05" db="EMBL/GenBank/DDBJ databases">
        <title>Whole genome sequence of Pseudomonas putida isolate 1312 commercialized as a biostimulant.</title>
        <authorList>
            <person name="Crovadore J."/>
            <person name="Blanc P."/>
            <person name="Chablais R."/>
            <person name="Cochard B."/>
            <person name="Grizard D."/>
            <person name="Lefort F."/>
        </authorList>
    </citation>
    <scope>NUCLEOTIDE SEQUENCE [LARGE SCALE GENOMIC DNA]</scope>
    <source>
        <strain evidence="2 3">1312</strain>
    </source>
</reference>
<feature type="compositionally biased region" description="Polar residues" evidence="1">
    <location>
        <begin position="788"/>
        <end position="801"/>
    </location>
</feature>
<dbReference type="Proteomes" id="UP000196082">
    <property type="component" value="Unassembled WGS sequence"/>
</dbReference>
<evidence type="ECO:0000256" key="1">
    <source>
        <dbReference type="SAM" id="MobiDB-lite"/>
    </source>
</evidence>
<protein>
    <submittedName>
        <fullName evidence="2">Uncharacterized protein</fullName>
    </submittedName>
</protein>
<gene>
    <name evidence="2" type="ORF">B8W72_27405</name>
</gene>
<dbReference type="RefSeq" id="WP_086978664.1">
    <property type="nucleotide sequence ID" value="NZ_NFSB01000089.1"/>
</dbReference>